<name>A0ABS3TWN6_9PSED</name>
<feature type="transmembrane region" description="Helical" evidence="1">
    <location>
        <begin position="395"/>
        <end position="417"/>
    </location>
</feature>
<feature type="transmembrane region" description="Helical" evidence="1">
    <location>
        <begin position="429"/>
        <end position="445"/>
    </location>
</feature>
<reference evidence="2 3" key="1">
    <citation type="submission" date="2020-12" db="EMBL/GenBank/DDBJ databases">
        <title>Pseudomonas schmalbachii sp. nov. isolated from millipede gut.</title>
        <authorList>
            <person name="Shelomi M."/>
        </authorList>
    </citation>
    <scope>NUCLEOTIDE SEQUENCE [LARGE SCALE GENOMIC DNA]</scope>
    <source>
        <strain evidence="2 3">Milli4</strain>
    </source>
</reference>
<feature type="transmembrane region" description="Helical" evidence="1">
    <location>
        <begin position="353"/>
        <end position="374"/>
    </location>
</feature>
<protein>
    <submittedName>
        <fullName evidence="2">PepSY domain-containing protein</fullName>
    </submittedName>
</protein>
<gene>
    <name evidence="2" type="ORF">JFY56_22980</name>
</gene>
<dbReference type="Pfam" id="PF03929">
    <property type="entry name" value="PepSY_TM"/>
    <property type="match status" value="1"/>
</dbReference>
<feature type="transmembrane region" description="Helical" evidence="1">
    <location>
        <begin position="144"/>
        <end position="171"/>
    </location>
</feature>
<feature type="transmembrane region" description="Helical" evidence="1">
    <location>
        <begin position="21"/>
        <end position="43"/>
    </location>
</feature>
<dbReference type="EMBL" id="JAELYA010000011">
    <property type="protein sequence ID" value="MBO3278092.1"/>
    <property type="molecule type" value="Genomic_DNA"/>
</dbReference>
<keyword evidence="1" id="KW-0812">Transmembrane</keyword>
<evidence type="ECO:0000313" key="3">
    <source>
        <dbReference type="Proteomes" id="UP000669060"/>
    </source>
</evidence>
<feature type="transmembrane region" description="Helical" evidence="1">
    <location>
        <begin position="192"/>
        <end position="217"/>
    </location>
</feature>
<dbReference type="Proteomes" id="UP000669060">
    <property type="component" value="Unassembled WGS sequence"/>
</dbReference>
<feature type="transmembrane region" description="Helical" evidence="1">
    <location>
        <begin position="485"/>
        <end position="506"/>
    </location>
</feature>
<keyword evidence="1" id="KW-1133">Transmembrane helix</keyword>
<proteinExistence type="predicted"/>
<dbReference type="InterPro" id="IPR005625">
    <property type="entry name" value="PepSY-ass_TM"/>
</dbReference>
<keyword evidence="1" id="KW-0472">Membrane</keyword>
<organism evidence="2 3">
    <name type="scientific">Pseudomonas schmalbachii</name>
    <dbReference type="NCBI Taxonomy" id="2816993"/>
    <lineage>
        <taxon>Bacteria</taxon>
        <taxon>Pseudomonadati</taxon>
        <taxon>Pseudomonadota</taxon>
        <taxon>Gammaproteobacteria</taxon>
        <taxon>Pseudomonadales</taxon>
        <taxon>Pseudomonadaceae</taxon>
        <taxon>Pseudomonas</taxon>
    </lineage>
</organism>
<accession>A0ABS3TWN6</accession>
<evidence type="ECO:0000313" key="2">
    <source>
        <dbReference type="EMBL" id="MBO3278092.1"/>
    </source>
</evidence>
<comment type="caution">
    <text evidence="2">The sequence shown here is derived from an EMBL/GenBank/DDBJ whole genome shotgun (WGS) entry which is preliminary data.</text>
</comment>
<dbReference type="PANTHER" id="PTHR34219:SF9">
    <property type="entry name" value="IRON-REGULATED INNER MEMBRANE PROTEIN"/>
    <property type="match status" value="1"/>
</dbReference>
<feature type="transmembrane region" description="Helical" evidence="1">
    <location>
        <begin position="452"/>
        <end position="473"/>
    </location>
</feature>
<dbReference type="RefSeq" id="WP_208316588.1">
    <property type="nucleotide sequence ID" value="NZ_JAELYA010000011.1"/>
</dbReference>
<keyword evidence="3" id="KW-1185">Reference proteome</keyword>
<sequence>MAKSRMFSPQTIKRFTSVHSWIGIATGMALFIAFYAGAITMYAEALHQWANPELRQSSGTLAQLDRLVSVVATERASGGNFSISLGDGEKPSASYFEGNDRSRPQQTRVLDEQFEVVPRQTHSEIRHFINQIHFTLGLPFTAGFLLMGVVSLVYFLALVTGVLIHLPHLLADLYALRVGRNLKRLWLDAHNVVGVLSLPFHLMFAFTGFLFSAFLVMPGLMQTLTPTPAPSKAYLAEGRFGESKFGGSGADKAPGTVVAMLPASRLIAIASARVDGFQPTGISYTAYGTEKASAKVTGHLRTELIAQGWVIVSPITGEILKVDAPGERSTGLVLENSYLSLHVGEFGGELMRALYFLLGLAGAFLFFSGNLLWIESRRRHRQPAQPGSGWVMAQVTLGVCLGCCLGIGFALLGNRLLVAGVVTQQPLEANMYFIGFFGALMWSLARPPSRAGVELLSGCAVVYAVLPILNAMLTRENLLVTIREQLWGVAVIDLMLAGLAVSFGLAGRAAWRRARFGPPNSVWSLASPRRMG</sequence>
<evidence type="ECO:0000256" key="1">
    <source>
        <dbReference type="SAM" id="Phobius"/>
    </source>
</evidence>
<dbReference type="PANTHER" id="PTHR34219">
    <property type="entry name" value="IRON-REGULATED INNER MEMBRANE PROTEIN-RELATED"/>
    <property type="match status" value="1"/>
</dbReference>